<sequence length="119" mass="13504">MNNPTDPIVQWAAEGRWPKDDFEPRIARILARKVSPPSHCGTSTTPSDQRPREEKSAPYIDPQYELLLQAQHVYMDVSELGIADSSKTLVQDLRHSDQTPPQNTIFDDDVFIKVNDDSI</sequence>
<dbReference type="Proteomes" id="UP001251528">
    <property type="component" value="Unassembled WGS sequence"/>
</dbReference>
<organism evidence="2 3">
    <name type="scientific">Conoideocrella luteorostrata</name>
    <dbReference type="NCBI Taxonomy" id="1105319"/>
    <lineage>
        <taxon>Eukaryota</taxon>
        <taxon>Fungi</taxon>
        <taxon>Dikarya</taxon>
        <taxon>Ascomycota</taxon>
        <taxon>Pezizomycotina</taxon>
        <taxon>Sordariomycetes</taxon>
        <taxon>Hypocreomycetidae</taxon>
        <taxon>Hypocreales</taxon>
        <taxon>Clavicipitaceae</taxon>
        <taxon>Conoideocrella</taxon>
    </lineage>
</organism>
<gene>
    <name evidence="2" type="ORF">QQS21_012941</name>
</gene>
<feature type="region of interest" description="Disordered" evidence="1">
    <location>
        <begin position="30"/>
        <end position="60"/>
    </location>
</feature>
<evidence type="ECO:0000256" key="1">
    <source>
        <dbReference type="SAM" id="MobiDB-lite"/>
    </source>
</evidence>
<keyword evidence="3" id="KW-1185">Reference proteome</keyword>
<evidence type="ECO:0000313" key="3">
    <source>
        <dbReference type="Proteomes" id="UP001251528"/>
    </source>
</evidence>
<name>A0AAJ0CCL1_9HYPO</name>
<protein>
    <submittedName>
        <fullName evidence="2">Uncharacterized protein</fullName>
    </submittedName>
</protein>
<reference evidence="2" key="1">
    <citation type="submission" date="2023-06" db="EMBL/GenBank/DDBJ databases">
        <title>Conoideocrella luteorostrata (Hypocreales: Clavicipitaceae), a potential biocontrol fungus for elongate hemlock scale in United States Christmas tree production areas.</title>
        <authorList>
            <person name="Barrett H."/>
            <person name="Lovett B."/>
            <person name="Macias A.M."/>
            <person name="Stajich J.E."/>
            <person name="Kasson M.T."/>
        </authorList>
    </citation>
    <scope>NUCLEOTIDE SEQUENCE</scope>
    <source>
        <strain evidence="2">ARSEF 14590</strain>
    </source>
</reference>
<proteinExistence type="predicted"/>
<accession>A0AAJ0CCL1</accession>
<dbReference type="EMBL" id="JASWJB010000764">
    <property type="protein sequence ID" value="KAK2589383.1"/>
    <property type="molecule type" value="Genomic_DNA"/>
</dbReference>
<dbReference type="AlphaFoldDB" id="A0AAJ0CCL1"/>
<comment type="caution">
    <text evidence="2">The sequence shown here is derived from an EMBL/GenBank/DDBJ whole genome shotgun (WGS) entry which is preliminary data.</text>
</comment>
<evidence type="ECO:0000313" key="2">
    <source>
        <dbReference type="EMBL" id="KAK2589383.1"/>
    </source>
</evidence>